<sequence>MNTACDSESPKDPISERFNATDHDVVLISNDHVVFNFYRKNIKVHSVGLLDTDTKDTNPLATSNADPSDVIDTIAVDETSKTLDLLLQFMSRQLPPSLEGLPFTDVEPLTEAVNKYGVYAALPACREFMWNTLPKHSFDILAQALRHGDRDLVDYAAPFTVAEKPQHVRKALLGLPQALVISWIQYRGAWDEIFQDACQSLLDMTLREGGCRDGHVGAGPGAVALRMKGRPGSMKDLKSIVLGTCVSRSHATWVTEYTAKINAIGKFSAYSTESTFKDTSNMPVGVPDEDKDIIL</sequence>
<name>A0A0C9SYQ2_PLICR</name>
<accession>A0A0C9SYQ2</accession>
<dbReference type="AlphaFoldDB" id="A0A0C9SYQ2"/>
<reference evidence="1 2" key="1">
    <citation type="submission" date="2014-06" db="EMBL/GenBank/DDBJ databases">
        <title>Evolutionary Origins and Diversification of the Mycorrhizal Mutualists.</title>
        <authorList>
            <consortium name="DOE Joint Genome Institute"/>
            <consortium name="Mycorrhizal Genomics Consortium"/>
            <person name="Kohler A."/>
            <person name="Kuo A."/>
            <person name="Nagy L.G."/>
            <person name="Floudas D."/>
            <person name="Copeland A."/>
            <person name="Barry K.W."/>
            <person name="Cichocki N."/>
            <person name="Veneault-Fourrey C."/>
            <person name="LaButti K."/>
            <person name="Lindquist E.A."/>
            <person name="Lipzen A."/>
            <person name="Lundell T."/>
            <person name="Morin E."/>
            <person name="Murat C."/>
            <person name="Riley R."/>
            <person name="Ohm R."/>
            <person name="Sun H."/>
            <person name="Tunlid A."/>
            <person name="Henrissat B."/>
            <person name="Grigoriev I.V."/>
            <person name="Hibbett D.S."/>
            <person name="Martin F."/>
        </authorList>
    </citation>
    <scope>NUCLEOTIDE SEQUENCE [LARGE SCALE GENOMIC DNA]</scope>
    <source>
        <strain evidence="1 2">FD-325 SS-3</strain>
    </source>
</reference>
<dbReference type="Proteomes" id="UP000053263">
    <property type="component" value="Unassembled WGS sequence"/>
</dbReference>
<dbReference type="EMBL" id="KN832568">
    <property type="protein sequence ID" value="KII85205.1"/>
    <property type="molecule type" value="Genomic_DNA"/>
</dbReference>
<dbReference type="HOGENOM" id="CLU_075133_1_1_1"/>
<evidence type="ECO:0000313" key="1">
    <source>
        <dbReference type="EMBL" id="KII85205.1"/>
    </source>
</evidence>
<gene>
    <name evidence="1" type="ORF">PLICRDRAFT_335541</name>
</gene>
<proteinExistence type="predicted"/>
<organism evidence="1 2">
    <name type="scientific">Plicaturopsis crispa FD-325 SS-3</name>
    <dbReference type="NCBI Taxonomy" id="944288"/>
    <lineage>
        <taxon>Eukaryota</taxon>
        <taxon>Fungi</taxon>
        <taxon>Dikarya</taxon>
        <taxon>Basidiomycota</taxon>
        <taxon>Agaricomycotina</taxon>
        <taxon>Agaricomycetes</taxon>
        <taxon>Agaricomycetidae</taxon>
        <taxon>Amylocorticiales</taxon>
        <taxon>Amylocorticiaceae</taxon>
        <taxon>Plicatura</taxon>
        <taxon>Plicaturopsis crispa</taxon>
    </lineage>
</organism>
<evidence type="ECO:0000313" key="2">
    <source>
        <dbReference type="Proteomes" id="UP000053263"/>
    </source>
</evidence>
<protein>
    <submittedName>
        <fullName evidence="1">Unplaced genomic scaffold PLICRscaffold_15, whole genome shotgun sequence</fullName>
    </submittedName>
</protein>
<dbReference type="OrthoDB" id="3184970at2759"/>
<keyword evidence="2" id="KW-1185">Reference proteome</keyword>